<evidence type="ECO:0000259" key="2">
    <source>
        <dbReference type="PROSITE" id="PS00028"/>
    </source>
</evidence>
<dbReference type="EMBL" id="CH964232">
    <property type="protein sequence ID" value="EDW81252.2"/>
    <property type="molecule type" value="Genomic_DNA"/>
</dbReference>
<sequence length="521" mass="56899">MDNSRRSVATNEDSISMYLSFDTDDTMSSISKWQSVASHIEVQSTELDFKLDKTLEENQGKRKILQQKNSIDNETDHVSPLRPFDKSLLNKHNALSSTPSKIIVVPEINLDLTQTDADQISNKENAHPNEESGSGNAGDNSTLSSSVDITATTVKANTLMIDGTIDEPSTSVNQYNKTSGNNVYPLSADVILENITEDFAVSHEEEPSVSLAEVDKKAIQVDEVVNEVSHLIERVLKISEGPVKSQLSKQVPKAVKSRLSSIPMPRPRRSMLPTSGAETRGFTVKQRMSVVVKTTLNSPARRLSTMALNRRSCLPTASKGRISINPTAKAVKPAPLTTEPQNKPAPQAITSRLKNDNAAKPLKRLNIGSGSQSTGIKHRCKYCDKNFALERALHIHLMQNCDKIPPSEKRKLQFTELNHVRKAELPKLGAATQQAARPNIKTPTVPVGKASSSSGSHQMAPPSAKKVPKNVAHAGVCRTPTKSVLCHTCKQSFRSVLDYTNHCLTKHSKSNTKDSAEAARA</sequence>
<feature type="region of interest" description="Disordered" evidence="1">
    <location>
        <begin position="249"/>
        <end position="276"/>
    </location>
</feature>
<dbReference type="OrthoDB" id="8020061at2759"/>
<feature type="compositionally biased region" description="Polar residues" evidence="1">
    <location>
        <begin position="131"/>
        <end position="144"/>
    </location>
</feature>
<protein>
    <recommendedName>
        <fullName evidence="2">C2H2-type domain-containing protein</fullName>
    </recommendedName>
</protein>
<dbReference type="InterPro" id="IPR013087">
    <property type="entry name" value="Znf_C2H2_type"/>
</dbReference>
<feature type="domain" description="C2H2-type" evidence="2">
    <location>
        <begin position="486"/>
        <end position="507"/>
    </location>
</feature>
<evidence type="ECO:0000313" key="3">
    <source>
        <dbReference type="EMBL" id="EDW81252.2"/>
    </source>
</evidence>
<name>B4N801_DROWI</name>
<keyword evidence="4" id="KW-1185">Reference proteome</keyword>
<dbReference type="AlphaFoldDB" id="B4N801"/>
<evidence type="ECO:0000256" key="1">
    <source>
        <dbReference type="SAM" id="MobiDB-lite"/>
    </source>
</evidence>
<feature type="region of interest" description="Disordered" evidence="1">
    <location>
        <begin position="332"/>
        <end position="375"/>
    </location>
</feature>
<evidence type="ECO:0000313" key="4">
    <source>
        <dbReference type="Proteomes" id="UP000007798"/>
    </source>
</evidence>
<dbReference type="HOGENOM" id="CLU_483376_0_0_1"/>
<dbReference type="eggNOG" id="ENOG502T7XC">
    <property type="taxonomic scope" value="Eukaryota"/>
</dbReference>
<reference evidence="3 4" key="1">
    <citation type="journal article" date="2007" name="Nature">
        <title>Evolution of genes and genomes on the Drosophila phylogeny.</title>
        <authorList>
            <consortium name="Drosophila 12 Genomes Consortium"/>
            <person name="Clark A.G."/>
            <person name="Eisen M.B."/>
            <person name="Smith D.R."/>
            <person name="Bergman C.M."/>
            <person name="Oliver B."/>
            <person name="Markow T.A."/>
            <person name="Kaufman T.C."/>
            <person name="Kellis M."/>
            <person name="Gelbart W."/>
            <person name="Iyer V.N."/>
            <person name="Pollard D.A."/>
            <person name="Sackton T.B."/>
            <person name="Larracuente A.M."/>
            <person name="Singh N.D."/>
            <person name="Abad J.P."/>
            <person name="Abt D.N."/>
            <person name="Adryan B."/>
            <person name="Aguade M."/>
            <person name="Akashi H."/>
            <person name="Anderson W.W."/>
            <person name="Aquadro C.F."/>
            <person name="Ardell D.H."/>
            <person name="Arguello R."/>
            <person name="Artieri C.G."/>
            <person name="Barbash D.A."/>
            <person name="Barker D."/>
            <person name="Barsanti P."/>
            <person name="Batterham P."/>
            <person name="Batzoglou S."/>
            <person name="Begun D."/>
            <person name="Bhutkar A."/>
            <person name="Blanco E."/>
            <person name="Bosak S.A."/>
            <person name="Bradley R.K."/>
            <person name="Brand A.D."/>
            <person name="Brent M.R."/>
            <person name="Brooks A.N."/>
            <person name="Brown R.H."/>
            <person name="Butlin R.K."/>
            <person name="Caggese C."/>
            <person name="Calvi B.R."/>
            <person name="Bernardo de Carvalho A."/>
            <person name="Caspi A."/>
            <person name="Castrezana S."/>
            <person name="Celniker S.E."/>
            <person name="Chang J.L."/>
            <person name="Chapple C."/>
            <person name="Chatterji S."/>
            <person name="Chinwalla A."/>
            <person name="Civetta A."/>
            <person name="Clifton S.W."/>
            <person name="Comeron J.M."/>
            <person name="Costello J.C."/>
            <person name="Coyne J.A."/>
            <person name="Daub J."/>
            <person name="David R.G."/>
            <person name="Delcher A.L."/>
            <person name="Delehaunty K."/>
            <person name="Do C.B."/>
            <person name="Ebling H."/>
            <person name="Edwards K."/>
            <person name="Eickbush T."/>
            <person name="Evans J.D."/>
            <person name="Filipski A."/>
            <person name="Findeiss S."/>
            <person name="Freyhult E."/>
            <person name="Fulton L."/>
            <person name="Fulton R."/>
            <person name="Garcia A.C."/>
            <person name="Gardiner A."/>
            <person name="Garfield D.A."/>
            <person name="Garvin B.E."/>
            <person name="Gibson G."/>
            <person name="Gilbert D."/>
            <person name="Gnerre S."/>
            <person name="Godfrey J."/>
            <person name="Good R."/>
            <person name="Gotea V."/>
            <person name="Gravely B."/>
            <person name="Greenberg A.J."/>
            <person name="Griffiths-Jones S."/>
            <person name="Gross S."/>
            <person name="Guigo R."/>
            <person name="Gustafson E.A."/>
            <person name="Haerty W."/>
            <person name="Hahn M.W."/>
            <person name="Halligan D.L."/>
            <person name="Halpern A.L."/>
            <person name="Halter G.M."/>
            <person name="Han M.V."/>
            <person name="Heger A."/>
            <person name="Hillier L."/>
            <person name="Hinrichs A.S."/>
            <person name="Holmes I."/>
            <person name="Hoskins R.A."/>
            <person name="Hubisz M.J."/>
            <person name="Hultmark D."/>
            <person name="Huntley M.A."/>
            <person name="Jaffe D.B."/>
            <person name="Jagadeeshan S."/>
            <person name="Jeck W.R."/>
            <person name="Johnson J."/>
            <person name="Jones C.D."/>
            <person name="Jordan W.C."/>
            <person name="Karpen G.H."/>
            <person name="Kataoka E."/>
            <person name="Keightley P.D."/>
            <person name="Kheradpour P."/>
            <person name="Kirkness E.F."/>
            <person name="Koerich L.B."/>
            <person name="Kristiansen K."/>
            <person name="Kudrna D."/>
            <person name="Kulathinal R.J."/>
            <person name="Kumar S."/>
            <person name="Kwok R."/>
            <person name="Lander E."/>
            <person name="Langley C.H."/>
            <person name="Lapoint R."/>
            <person name="Lazzaro B.P."/>
            <person name="Lee S.J."/>
            <person name="Levesque L."/>
            <person name="Li R."/>
            <person name="Lin C.F."/>
            <person name="Lin M.F."/>
            <person name="Lindblad-Toh K."/>
            <person name="Llopart A."/>
            <person name="Long M."/>
            <person name="Low L."/>
            <person name="Lozovsky E."/>
            <person name="Lu J."/>
            <person name="Luo M."/>
            <person name="Machado C.A."/>
            <person name="Makalowski W."/>
            <person name="Marzo M."/>
            <person name="Matsuda M."/>
            <person name="Matzkin L."/>
            <person name="McAllister B."/>
            <person name="McBride C.S."/>
            <person name="McKernan B."/>
            <person name="McKernan K."/>
            <person name="Mendez-Lago M."/>
            <person name="Minx P."/>
            <person name="Mollenhauer M.U."/>
            <person name="Montooth K."/>
            <person name="Mount S.M."/>
            <person name="Mu X."/>
            <person name="Myers E."/>
            <person name="Negre B."/>
            <person name="Newfeld S."/>
            <person name="Nielsen R."/>
            <person name="Noor M.A."/>
            <person name="O'Grady P."/>
            <person name="Pachter L."/>
            <person name="Papaceit M."/>
            <person name="Parisi M.J."/>
            <person name="Parisi M."/>
            <person name="Parts L."/>
            <person name="Pedersen J.S."/>
            <person name="Pesole G."/>
            <person name="Phillippy A.M."/>
            <person name="Ponting C.P."/>
            <person name="Pop M."/>
            <person name="Porcelli D."/>
            <person name="Powell J.R."/>
            <person name="Prohaska S."/>
            <person name="Pruitt K."/>
            <person name="Puig M."/>
            <person name="Quesneville H."/>
            <person name="Ram K.R."/>
            <person name="Rand D."/>
            <person name="Rasmussen M.D."/>
            <person name="Reed L.K."/>
            <person name="Reenan R."/>
            <person name="Reily A."/>
            <person name="Remington K.A."/>
            <person name="Rieger T.T."/>
            <person name="Ritchie M.G."/>
            <person name="Robin C."/>
            <person name="Rogers Y.H."/>
            <person name="Rohde C."/>
            <person name="Rozas J."/>
            <person name="Rubenfield M.J."/>
            <person name="Ruiz A."/>
            <person name="Russo S."/>
            <person name="Salzberg S.L."/>
            <person name="Sanchez-Gracia A."/>
            <person name="Saranga D.J."/>
            <person name="Sato H."/>
            <person name="Schaeffer S.W."/>
            <person name="Schatz M.C."/>
            <person name="Schlenke T."/>
            <person name="Schwartz R."/>
            <person name="Segarra C."/>
            <person name="Singh R.S."/>
            <person name="Sirot L."/>
            <person name="Sirota M."/>
            <person name="Sisneros N.B."/>
            <person name="Smith C.D."/>
            <person name="Smith T.F."/>
            <person name="Spieth J."/>
            <person name="Stage D.E."/>
            <person name="Stark A."/>
            <person name="Stephan W."/>
            <person name="Strausberg R.L."/>
            <person name="Strempel S."/>
            <person name="Sturgill D."/>
            <person name="Sutton G."/>
            <person name="Sutton G.G."/>
            <person name="Tao W."/>
            <person name="Teichmann S."/>
            <person name="Tobari Y.N."/>
            <person name="Tomimura Y."/>
            <person name="Tsolas J.M."/>
            <person name="Valente V.L."/>
            <person name="Venter E."/>
            <person name="Venter J.C."/>
            <person name="Vicario S."/>
            <person name="Vieira F.G."/>
            <person name="Vilella A.J."/>
            <person name="Villasante A."/>
            <person name="Walenz B."/>
            <person name="Wang J."/>
            <person name="Wasserman M."/>
            <person name="Watts T."/>
            <person name="Wilson D."/>
            <person name="Wilson R.K."/>
            <person name="Wing R.A."/>
            <person name="Wolfner M.F."/>
            <person name="Wong A."/>
            <person name="Wong G.K."/>
            <person name="Wu C.I."/>
            <person name="Wu G."/>
            <person name="Yamamoto D."/>
            <person name="Yang H.P."/>
            <person name="Yang S.P."/>
            <person name="Yorke J.A."/>
            <person name="Yoshida K."/>
            <person name="Zdobnov E."/>
            <person name="Zhang P."/>
            <person name="Zhang Y."/>
            <person name="Zimin A.V."/>
            <person name="Baldwin J."/>
            <person name="Abdouelleil A."/>
            <person name="Abdulkadir J."/>
            <person name="Abebe A."/>
            <person name="Abera B."/>
            <person name="Abreu J."/>
            <person name="Acer S.C."/>
            <person name="Aftuck L."/>
            <person name="Alexander A."/>
            <person name="An P."/>
            <person name="Anderson E."/>
            <person name="Anderson S."/>
            <person name="Arachi H."/>
            <person name="Azer M."/>
            <person name="Bachantsang P."/>
            <person name="Barry A."/>
            <person name="Bayul T."/>
            <person name="Berlin A."/>
            <person name="Bessette D."/>
            <person name="Bloom T."/>
            <person name="Blye J."/>
            <person name="Boguslavskiy L."/>
            <person name="Bonnet C."/>
            <person name="Boukhgalter B."/>
            <person name="Bourzgui I."/>
            <person name="Brown A."/>
            <person name="Cahill P."/>
            <person name="Channer S."/>
            <person name="Cheshatsang Y."/>
            <person name="Chuda L."/>
            <person name="Citroen M."/>
            <person name="Collymore A."/>
            <person name="Cooke P."/>
            <person name="Costello M."/>
            <person name="D'Aco K."/>
            <person name="Daza R."/>
            <person name="De Haan G."/>
            <person name="DeGray S."/>
            <person name="DeMaso C."/>
            <person name="Dhargay N."/>
            <person name="Dooley K."/>
            <person name="Dooley E."/>
            <person name="Doricent M."/>
            <person name="Dorje P."/>
            <person name="Dorjee K."/>
            <person name="Dupes A."/>
            <person name="Elong R."/>
            <person name="Falk J."/>
            <person name="Farina A."/>
            <person name="Faro S."/>
            <person name="Ferguson D."/>
            <person name="Fisher S."/>
            <person name="Foley C.D."/>
            <person name="Franke A."/>
            <person name="Friedrich D."/>
            <person name="Gadbois L."/>
            <person name="Gearin G."/>
            <person name="Gearin C.R."/>
            <person name="Giannoukos G."/>
            <person name="Goode T."/>
            <person name="Graham J."/>
            <person name="Grandbois E."/>
            <person name="Grewal S."/>
            <person name="Gyaltsen K."/>
            <person name="Hafez N."/>
            <person name="Hagos B."/>
            <person name="Hall J."/>
            <person name="Henson C."/>
            <person name="Hollinger A."/>
            <person name="Honan T."/>
            <person name="Huard M.D."/>
            <person name="Hughes L."/>
            <person name="Hurhula B."/>
            <person name="Husby M.E."/>
            <person name="Kamat A."/>
            <person name="Kanga B."/>
            <person name="Kashin S."/>
            <person name="Khazanovich D."/>
            <person name="Kisner P."/>
            <person name="Lance K."/>
            <person name="Lara M."/>
            <person name="Lee W."/>
            <person name="Lennon N."/>
            <person name="Letendre F."/>
            <person name="LeVine R."/>
            <person name="Lipovsky A."/>
            <person name="Liu X."/>
            <person name="Liu J."/>
            <person name="Liu S."/>
            <person name="Lokyitsang T."/>
            <person name="Lokyitsang Y."/>
            <person name="Lubonja R."/>
            <person name="Lui A."/>
            <person name="MacDonald P."/>
            <person name="Magnisalis V."/>
            <person name="Maru K."/>
            <person name="Matthews C."/>
            <person name="McCusker W."/>
            <person name="McDonough S."/>
            <person name="Mehta T."/>
            <person name="Meldrim J."/>
            <person name="Meneus L."/>
            <person name="Mihai O."/>
            <person name="Mihalev A."/>
            <person name="Mihova T."/>
            <person name="Mittelman R."/>
            <person name="Mlenga V."/>
            <person name="Montmayeur A."/>
            <person name="Mulrain L."/>
            <person name="Navidi A."/>
            <person name="Naylor J."/>
            <person name="Negash T."/>
            <person name="Nguyen T."/>
            <person name="Nguyen N."/>
            <person name="Nicol R."/>
            <person name="Norbu C."/>
            <person name="Norbu N."/>
            <person name="Novod N."/>
            <person name="O'Neill B."/>
            <person name="Osman S."/>
            <person name="Markiewicz E."/>
            <person name="Oyono O.L."/>
            <person name="Patti C."/>
            <person name="Phunkhang P."/>
            <person name="Pierre F."/>
            <person name="Priest M."/>
            <person name="Raghuraman S."/>
            <person name="Rege F."/>
            <person name="Reyes R."/>
            <person name="Rise C."/>
            <person name="Rogov P."/>
            <person name="Ross K."/>
            <person name="Ryan E."/>
            <person name="Settipalli S."/>
            <person name="Shea T."/>
            <person name="Sherpa N."/>
            <person name="Shi L."/>
            <person name="Shih D."/>
            <person name="Sparrow T."/>
            <person name="Spaulding J."/>
            <person name="Stalker J."/>
            <person name="Stange-Thomann N."/>
            <person name="Stavropoulos S."/>
            <person name="Stone C."/>
            <person name="Strader C."/>
            <person name="Tesfaye S."/>
            <person name="Thomson T."/>
            <person name="Thoulutsang Y."/>
            <person name="Thoulutsang D."/>
            <person name="Topham K."/>
            <person name="Topping I."/>
            <person name="Tsamla T."/>
            <person name="Vassiliev H."/>
            <person name="Vo A."/>
            <person name="Wangchuk T."/>
            <person name="Wangdi T."/>
            <person name="Weiand M."/>
            <person name="Wilkinson J."/>
            <person name="Wilson A."/>
            <person name="Yadav S."/>
            <person name="Young G."/>
            <person name="Yu Q."/>
            <person name="Zembek L."/>
            <person name="Zhong D."/>
            <person name="Zimmer A."/>
            <person name="Zwirko Z."/>
            <person name="Jaffe D.B."/>
            <person name="Alvarez P."/>
            <person name="Brockman W."/>
            <person name="Butler J."/>
            <person name="Chin C."/>
            <person name="Gnerre S."/>
            <person name="Grabherr M."/>
            <person name="Kleber M."/>
            <person name="Mauceli E."/>
            <person name="MacCallum I."/>
        </authorList>
    </citation>
    <scope>NUCLEOTIDE SEQUENCE [LARGE SCALE GENOMIC DNA]</scope>
    <source>
        <strain evidence="4">Tucson 14030-0811.24</strain>
    </source>
</reference>
<dbReference type="Proteomes" id="UP000007798">
    <property type="component" value="Unassembled WGS sequence"/>
</dbReference>
<dbReference type="KEGG" id="dwi:6647394"/>
<dbReference type="PROSITE" id="PS00028">
    <property type="entry name" value="ZINC_FINGER_C2H2_1"/>
    <property type="match status" value="1"/>
</dbReference>
<dbReference type="STRING" id="7260.B4N801"/>
<dbReference type="FunCoup" id="B4N801">
    <property type="interactions" value="424"/>
</dbReference>
<gene>
    <name evidence="3" type="primary">Dwil\GK11963</name>
    <name evidence="3" type="ORF">Dwil_GK11963</name>
</gene>
<proteinExistence type="predicted"/>
<feature type="region of interest" description="Disordered" evidence="1">
    <location>
        <begin position="123"/>
        <end position="144"/>
    </location>
</feature>
<dbReference type="InParanoid" id="B4N801"/>
<organism evidence="3 4">
    <name type="scientific">Drosophila willistoni</name>
    <name type="common">Fruit fly</name>
    <dbReference type="NCBI Taxonomy" id="7260"/>
    <lineage>
        <taxon>Eukaryota</taxon>
        <taxon>Metazoa</taxon>
        <taxon>Ecdysozoa</taxon>
        <taxon>Arthropoda</taxon>
        <taxon>Hexapoda</taxon>
        <taxon>Insecta</taxon>
        <taxon>Pterygota</taxon>
        <taxon>Neoptera</taxon>
        <taxon>Endopterygota</taxon>
        <taxon>Diptera</taxon>
        <taxon>Brachycera</taxon>
        <taxon>Muscomorpha</taxon>
        <taxon>Ephydroidea</taxon>
        <taxon>Drosophilidae</taxon>
        <taxon>Drosophila</taxon>
        <taxon>Sophophora</taxon>
    </lineage>
</organism>
<accession>B4N801</accession>
<feature type="region of interest" description="Disordered" evidence="1">
    <location>
        <begin position="441"/>
        <end position="470"/>
    </location>
</feature>